<accession>A0ABS5Z2L0</accession>
<feature type="transmembrane region" description="Helical" evidence="1">
    <location>
        <begin position="12"/>
        <end position="34"/>
    </location>
</feature>
<feature type="transmembrane region" description="Helical" evidence="1">
    <location>
        <begin position="40"/>
        <end position="61"/>
    </location>
</feature>
<dbReference type="Proteomes" id="UP001519654">
    <property type="component" value="Unassembled WGS sequence"/>
</dbReference>
<protein>
    <submittedName>
        <fullName evidence="2">Uncharacterized protein</fullName>
    </submittedName>
</protein>
<reference evidence="2 3" key="1">
    <citation type="submission" date="2021-06" db="EMBL/GenBank/DDBJ databases">
        <title>Actinoplanes lichenicola sp. nov., and Actinoplanes ovalisporus sp. nov., isolated from lichen in Thailand.</title>
        <authorList>
            <person name="Saeng-In P."/>
            <person name="Kanchanasin P."/>
            <person name="Yuki M."/>
            <person name="Kudo T."/>
            <person name="Ohkuma M."/>
            <person name="Phongsopitanun W."/>
            <person name="Tanasupawat S."/>
        </authorList>
    </citation>
    <scope>NUCLEOTIDE SEQUENCE [LARGE SCALE GENOMIC DNA]</scope>
    <source>
        <strain evidence="2 3">NBRC 110975</strain>
    </source>
</reference>
<organism evidence="2 3">
    <name type="scientific">Paractinoplanes bogorensis</name>
    <dbReference type="NCBI Taxonomy" id="1610840"/>
    <lineage>
        <taxon>Bacteria</taxon>
        <taxon>Bacillati</taxon>
        <taxon>Actinomycetota</taxon>
        <taxon>Actinomycetes</taxon>
        <taxon>Micromonosporales</taxon>
        <taxon>Micromonosporaceae</taxon>
        <taxon>Paractinoplanes</taxon>
    </lineage>
</organism>
<feature type="transmembrane region" description="Helical" evidence="1">
    <location>
        <begin position="73"/>
        <end position="94"/>
    </location>
</feature>
<feature type="transmembrane region" description="Helical" evidence="1">
    <location>
        <begin position="106"/>
        <end position="129"/>
    </location>
</feature>
<comment type="caution">
    <text evidence="2">The sequence shown here is derived from an EMBL/GenBank/DDBJ whole genome shotgun (WGS) entry which is preliminary data.</text>
</comment>
<keyword evidence="1" id="KW-0812">Transmembrane</keyword>
<gene>
    <name evidence="2" type="ORF">KOI35_40920</name>
</gene>
<evidence type="ECO:0000313" key="2">
    <source>
        <dbReference type="EMBL" id="MBU2669893.1"/>
    </source>
</evidence>
<keyword evidence="1" id="KW-1133">Transmembrane helix</keyword>
<dbReference type="EMBL" id="JAHKKG010000016">
    <property type="protein sequence ID" value="MBU2669893.1"/>
    <property type="molecule type" value="Genomic_DNA"/>
</dbReference>
<evidence type="ECO:0000256" key="1">
    <source>
        <dbReference type="SAM" id="Phobius"/>
    </source>
</evidence>
<name>A0ABS5Z2L0_9ACTN</name>
<proteinExistence type="predicted"/>
<evidence type="ECO:0000313" key="3">
    <source>
        <dbReference type="Proteomes" id="UP001519654"/>
    </source>
</evidence>
<sequence length="135" mass="14905">MSVTAVRPRLWWRLVLAAALVYLVLLVTNYLMPWLGDRPAVWATAELLIVVLAFVAAVKDLSAVRPLRRAERAALVIVTVLVLLWLAAMTVTWFAEGRRDDVLSLLLGLVVAVPVVPLVLLAVPGMIAFRRTRQG</sequence>
<keyword evidence="3" id="KW-1185">Reference proteome</keyword>
<dbReference type="RefSeq" id="WP_215795071.1">
    <property type="nucleotide sequence ID" value="NZ_JAHKKG010000016.1"/>
</dbReference>
<keyword evidence="1" id="KW-0472">Membrane</keyword>